<keyword evidence="14" id="KW-1185">Reference proteome</keyword>
<dbReference type="Pfam" id="PF13361">
    <property type="entry name" value="UvrD_C"/>
    <property type="match status" value="2"/>
</dbReference>
<evidence type="ECO:0000256" key="9">
    <source>
        <dbReference type="ARBA" id="ARBA00048988"/>
    </source>
</evidence>
<dbReference type="Gene3D" id="3.40.50.300">
    <property type="entry name" value="P-loop containing nucleotide triphosphate hydrolases"/>
    <property type="match status" value="3"/>
</dbReference>
<dbReference type="PANTHER" id="PTHR11070:SF2">
    <property type="entry name" value="ATP-DEPENDENT DNA HELICASE SRS2"/>
    <property type="match status" value="1"/>
</dbReference>
<evidence type="ECO:0000256" key="2">
    <source>
        <dbReference type="ARBA" id="ARBA00022801"/>
    </source>
</evidence>
<feature type="domain" description="UvrD-like helicase ATP-binding" evidence="11">
    <location>
        <begin position="12"/>
        <end position="486"/>
    </location>
</feature>
<dbReference type="Gene3D" id="1.10.486.10">
    <property type="entry name" value="PCRA, domain 4"/>
    <property type="match status" value="1"/>
</dbReference>
<dbReference type="GO" id="GO:0005524">
    <property type="term" value="F:ATP binding"/>
    <property type="evidence" value="ECO:0007669"/>
    <property type="project" value="UniProtKB-UniRule"/>
</dbReference>
<feature type="binding site" evidence="10">
    <location>
        <begin position="33"/>
        <end position="40"/>
    </location>
    <ligand>
        <name>ATP</name>
        <dbReference type="ChEBI" id="CHEBI:30616"/>
    </ligand>
</feature>
<dbReference type="PROSITE" id="PS51198">
    <property type="entry name" value="UVRD_HELICASE_ATP_BIND"/>
    <property type="match status" value="1"/>
</dbReference>
<dbReference type="SUPFAM" id="SSF52540">
    <property type="entry name" value="P-loop containing nucleoside triphosphate hydrolases"/>
    <property type="match status" value="1"/>
</dbReference>
<keyword evidence="5" id="KW-0413">Isomerase</keyword>
<evidence type="ECO:0000256" key="4">
    <source>
        <dbReference type="ARBA" id="ARBA00022840"/>
    </source>
</evidence>
<sequence>MTGAAYAADGQPVDRAAFYAIACDPSRSVVVEACAGAGKTWMLVSRILRALLDGAQPPQILAITFTRKAAGEMRERLDQWLAELSDVRASHAQRVQALRERGLDAAQAEALAPALGSLQRRVLAQGRAVQVRTFHSWFSQLLRMAPLDALQTLGLQPGMALIENTDELRPELTRRFLRRVAQTPELDSAFRGLVARHGRSVLQRWLDGVLERRIELERADAHGTLAGSVPPVGAVFDDCQDLAHPTELLRAPGWVATATALRDRLRDDTRSTVVPVVDGLSRALAHLAADETELAYAAARQALLGKSTGQAKGNVAGKPPEIPLLAEELLAIALRLRQHEAHQDQTALLPLARALLQEFAALKRARGLVDMPDLENLALHLLRDAEQAGWIQERLDAQLRHLLIDEFQDTSPMQWHALQPWLAAYAGAGGGASGQQPLSVFIVGDPKQSIYRFRRAEPRVFAAAAQFVADSLHGRRLSCDHTRRNAGAVIETLNQVFGVAADYPGFRPHTTEVALAGEGVWRLPLVERPPRAGRKTDVAEAAWRDSLTQPRHEEREHLGAQEARWAARAIAELLAQGRRPRDIQVLARKRSVLARLSEALRVLHVPHVQPAELSLLDEPEARDLVALLDVLASPGHDLSLAQVLRSPVFDASDEDLMALAAEARGEAWWPALQRLAAATGAAPALARAAPLLARWAELARQLPPHDLLDRIIDEGEVMGRMLRAVPSERRGPARAVIEGLVAAALSLDGGRYATPYGFVRALRRQSPTVPALAQADAVQLLTVHGAKGLEAEVVFLLDTDPEGRNAEPGALLVDWPVEQDHPARVAFVASAAKRAPSLDVLQADEDAQQAREELNSLYVALTRARTRLVLSAVTPHRAGPAPSWWARLQGLAAPWEPAAPAPSAQAGAAPVQTDDWAALRLPAAAGGGIAQDWVAPARSDDRLTRLGEAFHRLMQWACGPSGPDADALDSWLERAARAAAAEFELAPADVAVPQAAARAVLAGAAFGPWWRDPAIVWAGDEVPVDDGTAALRIDRLVVRREPDGQRIWWVLDYKLDHAPHTQPAYLDQLAAYVAAVQRLQPGDLVRALLVGGDGRVHRV</sequence>
<dbReference type="InterPro" id="IPR014017">
    <property type="entry name" value="DNA_helicase_UvrD-like_C"/>
</dbReference>
<dbReference type="RefSeq" id="WP_210802249.1">
    <property type="nucleotide sequence ID" value="NZ_JAGQDE010000009.1"/>
</dbReference>
<keyword evidence="1 10" id="KW-0547">Nucleotide-binding</keyword>
<reference evidence="13" key="1">
    <citation type="submission" date="2021-04" db="EMBL/GenBank/DDBJ databases">
        <title>The genome sequence of Ideonella sp. 4Y11.</title>
        <authorList>
            <person name="Liu Y."/>
        </authorList>
    </citation>
    <scope>NUCLEOTIDE SEQUENCE</scope>
    <source>
        <strain evidence="13">4Y11</strain>
    </source>
</reference>
<keyword evidence="4 10" id="KW-0067">ATP-binding</keyword>
<dbReference type="EC" id="5.6.2.4" evidence="7"/>
<dbReference type="Proteomes" id="UP000678374">
    <property type="component" value="Unassembled WGS sequence"/>
</dbReference>
<gene>
    <name evidence="13" type="ORF">KAK06_11470</name>
</gene>
<evidence type="ECO:0000256" key="7">
    <source>
        <dbReference type="ARBA" id="ARBA00034808"/>
    </source>
</evidence>
<dbReference type="EMBL" id="JAGQDE010000009">
    <property type="protein sequence ID" value="MBQ0959567.1"/>
    <property type="molecule type" value="Genomic_DNA"/>
</dbReference>
<keyword evidence="2 10" id="KW-0378">Hydrolase</keyword>
<organism evidence="13 14">
    <name type="scientific">Ideonella aquatica</name>
    <dbReference type="NCBI Taxonomy" id="2824119"/>
    <lineage>
        <taxon>Bacteria</taxon>
        <taxon>Pseudomonadati</taxon>
        <taxon>Pseudomonadota</taxon>
        <taxon>Betaproteobacteria</taxon>
        <taxon>Burkholderiales</taxon>
        <taxon>Sphaerotilaceae</taxon>
        <taxon>Ideonella</taxon>
    </lineage>
</organism>
<keyword evidence="3 10" id="KW-0347">Helicase</keyword>
<dbReference type="AlphaFoldDB" id="A0A940YIZ9"/>
<dbReference type="GO" id="GO:0005829">
    <property type="term" value="C:cytosol"/>
    <property type="evidence" value="ECO:0007669"/>
    <property type="project" value="TreeGrafter"/>
</dbReference>
<evidence type="ECO:0000256" key="10">
    <source>
        <dbReference type="PROSITE-ProRule" id="PRU00560"/>
    </source>
</evidence>
<dbReference type="GO" id="GO:0016787">
    <property type="term" value="F:hydrolase activity"/>
    <property type="evidence" value="ECO:0007669"/>
    <property type="project" value="UniProtKB-UniRule"/>
</dbReference>
<proteinExistence type="predicted"/>
<evidence type="ECO:0000256" key="5">
    <source>
        <dbReference type="ARBA" id="ARBA00023235"/>
    </source>
</evidence>
<dbReference type="GO" id="GO:0033202">
    <property type="term" value="C:DNA helicase complex"/>
    <property type="evidence" value="ECO:0007669"/>
    <property type="project" value="TreeGrafter"/>
</dbReference>
<accession>A0A940YIZ9</accession>
<evidence type="ECO:0000259" key="11">
    <source>
        <dbReference type="PROSITE" id="PS51198"/>
    </source>
</evidence>
<dbReference type="InterPro" id="IPR014016">
    <property type="entry name" value="UvrD-like_ATP-bd"/>
</dbReference>
<dbReference type="GO" id="GO:0043138">
    <property type="term" value="F:3'-5' DNA helicase activity"/>
    <property type="evidence" value="ECO:0007669"/>
    <property type="project" value="UniProtKB-EC"/>
</dbReference>
<dbReference type="PROSITE" id="PS51217">
    <property type="entry name" value="UVRD_HELICASE_CTER"/>
    <property type="match status" value="1"/>
</dbReference>
<evidence type="ECO:0000313" key="14">
    <source>
        <dbReference type="Proteomes" id="UP000678374"/>
    </source>
</evidence>
<name>A0A940YIZ9_9BURK</name>
<evidence type="ECO:0000259" key="12">
    <source>
        <dbReference type="PROSITE" id="PS51217"/>
    </source>
</evidence>
<feature type="domain" description="UvrD-like helicase C-terminal" evidence="12">
    <location>
        <begin position="516"/>
        <end position="788"/>
    </location>
</feature>
<dbReference type="InterPro" id="IPR027417">
    <property type="entry name" value="P-loop_NTPase"/>
</dbReference>
<evidence type="ECO:0000256" key="6">
    <source>
        <dbReference type="ARBA" id="ARBA00034617"/>
    </source>
</evidence>
<dbReference type="GO" id="GO:0000725">
    <property type="term" value="P:recombinational repair"/>
    <property type="evidence" value="ECO:0007669"/>
    <property type="project" value="TreeGrafter"/>
</dbReference>
<evidence type="ECO:0000256" key="1">
    <source>
        <dbReference type="ARBA" id="ARBA00022741"/>
    </source>
</evidence>
<evidence type="ECO:0000256" key="3">
    <source>
        <dbReference type="ARBA" id="ARBA00022806"/>
    </source>
</evidence>
<evidence type="ECO:0000313" key="13">
    <source>
        <dbReference type="EMBL" id="MBQ0959567.1"/>
    </source>
</evidence>
<comment type="caution">
    <text evidence="13">The sequence shown here is derived from an EMBL/GenBank/DDBJ whole genome shotgun (WGS) entry which is preliminary data.</text>
</comment>
<protein>
    <recommendedName>
        <fullName evidence="7">DNA 3'-5' helicase</fullName>
        <ecNumber evidence="7">5.6.2.4</ecNumber>
    </recommendedName>
    <alternativeName>
        <fullName evidence="8">DNA 3'-5' helicase II</fullName>
    </alternativeName>
</protein>
<dbReference type="GO" id="GO:0003677">
    <property type="term" value="F:DNA binding"/>
    <property type="evidence" value="ECO:0007669"/>
    <property type="project" value="InterPro"/>
</dbReference>
<dbReference type="Pfam" id="PF00580">
    <property type="entry name" value="UvrD-helicase"/>
    <property type="match status" value="1"/>
</dbReference>
<comment type="catalytic activity">
    <reaction evidence="9">
        <text>ATP + H2O = ADP + phosphate + H(+)</text>
        <dbReference type="Rhea" id="RHEA:13065"/>
        <dbReference type="ChEBI" id="CHEBI:15377"/>
        <dbReference type="ChEBI" id="CHEBI:15378"/>
        <dbReference type="ChEBI" id="CHEBI:30616"/>
        <dbReference type="ChEBI" id="CHEBI:43474"/>
        <dbReference type="ChEBI" id="CHEBI:456216"/>
        <dbReference type="EC" id="5.6.2.4"/>
    </reaction>
</comment>
<dbReference type="InterPro" id="IPR000212">
    <property type="entry name" value="DNA_helicase_UvrD/REP"/>
</dbReference>
<dbReference type="PANTHER" id="PTHR11070">
    <property type="entry name" value="UVRD / RECB / PCRA DNA HELICASE FAMILY MEMBER"/>
    <property type="match status" value="1"/>
</dbReference>
<comment type="catalytic activity">
    <reaction evidence="6">
        <text>Couples ATP hydrolysis with the unwinding of duplex DNA by translocating in the 3'-5' direction.</text>
        <dbReference type="EC" id="5.6.2.4"/>
    </reaction>
</comment>
<evidence type="ECO:0000256" key="8">
    <source>
        <dbReference type="ARBA" id="ARBA00034923"/>
    </source>
</evidence>